<evidence type="ECO:0000313" key="5">
    <source>
        <dbReference type="Proteomes" id="UP000030755"/>
    </source>
</evidence>
<proteinExistence type="inferred from homology"/>
<feature type="coiled-coil region" evidence="2">
    <location>
        <begin position="150"/>
        <end position="177"/>
    </location>
</feature>
<evidence type="ECO:0000259" key="3">
    <source>
        <dbReference type="Pfam" id="PF12923"/>
    </source>
</evidence>
<dbReference type="Pfam" id="PF12923">
    <property type="entry name" value="RRP7"/>
    <property type="match status" value="1"/>
</dbReference>
<feature type="domain" description="Ribosomal RNA-processing protein 7 C-terminal" evidence="3">
    <location>
        <begin position="77"/>
        <end position="183"/>
    </location>
</feature>
<gene>
    <name evidence="4" type="ORF">O9G_005582</name>
</gene>
<dbReference type="GO" id="GO:0032545">
    <property type="term" value="C:CURI complex"/>
    <property type="evidence" value="ECO:0007669"/>
    <property type="project" value="TreeGrafter"/>
</dbReference>
<sequence>MVKKISKAFGQLKSVVVNGKKDLDEMDGDYSCGYSGTLHLEFKKLEMPAEGDIKIVKMKSPVFDGCGIWMQEYMRERKSTLLKDANDFLLAYDEEQAYKEEEYKKSYNQPDEDGFIKVMPKKRRIRREEEVERPKPKDYTREKFYRFQVREQKKNRLNDLREKFEKDKSRIQKMKEQRMFKPF</sequence>
<evidence type="ECO:0000313" key="4">
    <source>
        <dbReference type="EMBL" id="EPZ36428.1"/>
    </source>
</evidence>
<protein>
    <submittedName>
        <fullName evidence="4">Ribosomal RNA-processing protein 7 domain-containing protein</fullName>
    </submittedName>
</protein>
<dbReference type="Proteomes" id="UP000030755">
    <property type="component" value="Unassembled WGS sequence"/>
</dbReference>
<dbReference type="PANTHER" id="PTHR13191:SF0">
    <property type="entry name" value="RIBOSOMAL RNA-PROCESSING PROTEIN 7 HOMOLOG A-RELATED"/>
    <property type="match status" value="1"/>
</dbReference>
<dbReference type="AlphaFoldDB" id="A0A075B1L1"/>
<comment type="similarity">
    <text evidence="1">Belongs to the RRP7 family.</text>
</comment>
<reference evidence="4 5" key="1">
    <citation type="journal article" date="2013" name="Curr. Biol.">
        <title>Shared signatures of parasitism and phylogenomics unite Cryptomycota and microsporidia.</title>
        <authorList>
            <person name="James T.Y."/>
            <person name="Pelin A."/>
            <person name="Bonen L."/>
            <person name="Ahrendt S."/>
            <person name="Sain D."/>
            <person name="Corradi N."/>
            <person name="Stajich J.E."/>
        </authorList>
    </citation>
    <scope>NUCLEOTIDE SEQUENCE [LARGE SCALE GENOMIC DNA]</scope>
    <source>
        <strain evidence="4 5">CSF55</strain>
    </source>
</reference>
<dbReference type="STRING" id="988480.A0A075B1L1"/>
<dbReference type="OrthoDB" id="5390at2759"/>
<evidence type="ECO:0000256" key="1">
    <source>
        <dbReference type="ARBA" id="ARBA00006110"/>
    </source>
</evidence>
<keyword evidence="2" id="KW-0175">Coiled coil</keyword>
<organism evidence="4 5">
    <name type="scientific">Rozella allomycis (strain CSF55)</name>
    <dbReference type="NCBI Taxonomy" id="988480"/>
    <lineage>
        <taxon>Eukaryota</taxon>
        <taxon>Fungi</taxon>
        <taxon>Fungi incertae sedis</taxon>
        <taxon>Cryptomycota</taxon>
        <taxon>Cryptomycota incertae sedis</taxon>
        <taxon>Rozella</taxon>
    </lineage>
</organism>
<dbReference type="EMBL" id="KE560563">
    <property type="protein sequence ID" value="EPZ36428.1"/>
    <property type="molecule type" value="Genomic_DNA"/>
</dbReference>
<dbReference type="GO" id="GO:0006364">
    <property type="term" value="P:rRNA processing"/>
    <property type="evidence" value="ECO:0007669"/>
    <property type="project" value="TreeGrafter"/>
</dbReference>
<evidence type="ECO:0000256" key="2">
    <source>
        <dbReference type="SAM" id="Coils"/>
    </source>
</evidence>
<dbReference type="GO" id="GO:0034456">
    <property type="term" value="C:UTP-C complex"/>
    <property type="evidence" value="ECO:0007669"/>
    <property type="project" value="TreeGrafter"/>
</dbReference>
<dbReference type="InterPro" id="IPR040446">
    <property type="entry name" value="RRP7"/>
</dbReference>
<accession>A0A075B1L1</accession>
<dbReference type="InterPro" id="IPR024326">
    <property type="entry name" value="RRP7_C"/>
</dbReference>
<dbReference type="Gene3D" id="6.10.250.1770">
    <property type="match status" value="1"/>
</dbReference>
<dbReference type="PANTHER" id="PTHR13191">
    <property type="entry name" value="RIBOSOMAL RNA PROCESSING PROTEIN 7-RELATED"/>
    <property type="match status" value="1"/>
</dbReference>
<name>A0A075B1L1_ROZAC</name>
<dbReference type="HOGENOM" id="CLU_1475932_0_0_1"/>
<keyword evidence="5" id="KW-1185">Reference proteome</keyword>
<dbReference type="GO" id="GO:0000028">
    <property type="term" value="P:ribosomal small subunit assembly"/>
    <property type="evidence" value="ECO:0007669"/>
    <property type="project" value="TreeGrafter"/>
</dbReference>